<evidence type="ECO:0000313" key="13">
    <source>
        <dbReference type="EMBL" id="GFR10930.1"/>
    </source>
</evidence>
<evidence type="ECO:0000256" key="11">
    <source>
        <dbReference type="RuleBase" id="RU362091"/>
    </source>
</evidence>
<dbReference type="InterPro" id="IPR038377">
    <property type="entry name" value="Na/Glc_symporter_sf"/>
</dbReference>
<reference evidence="13" key="1">
    <citation type="submission" date="2020-07" db="EMBL/GenBank/DDBJ databases">
        <title>Multicomponent nature underlies the extraordinary mechanical properties of spider dragline silk.</title>
        <authorList>
            <person name="Kono N."/>
            <person name="Nakamura H."/>
            <person name="Mori M."/>
            <person name="Yoshida Y."/>
            <person name="Ohtoshi R."/>
            <person name="Malay A.D."/>
            <person name="Moran D.A.P."/>
            <person name="Tomita M."/>
            <person name="Numata K."/>
            <person name="Arakawa K."/>
        </authorList>
    </citation>
    <scope>NUCLEOTIDE SEQUENCE</scope>
</reference>
<evidence type="ECO:0000256" key="6">
    <source>
        <dbReference type="ARBA" id="ARBA00022989"/>
    </source>
</evidence>
<comment type="similarity">
    <text evidence="2 11">Belongs to the sodium:solute symporter (SSF) (TC 2.A.21) family.</text>
</comment>
<keyword evidence="3" id="KW-0813">Transport</keyword>
<protein>
    <submittedName>
        <fullName evidence="13">Sodium-coupled monocarboxylate transporter 2</fullName>
    </submittedName>
</protein>
<evidence type="ECO:0000256" key="1">
    <source>
        <dbReference type="ARBA" id="ARBA00004651"/>
    </source>
</evidence>
<evidence type="ECO:0000313" key="14">
    <source>
        <dbReference type="Proteomes" id="UP000887116"/>
    </source>
</evidence>
<accession>A0A8X6LIC7</accession>
<feature type="transmembrane region" description="Helical" evidence="12">
    <location>
        <begin position="12"/>
        <end position="31"/>
    </location>
</feature>
<evidence type="ECO:0000256" key="8">
    <source>
        <dbReference type="ARBA" id="ARBA00023065"/>
    </source>
</evidence>
<comment type="subcellular location">
    <subcellularLocation>
        <location evidence="1">Cell membrane</location>
        <topology evidence="1">Multi-pass membrane protein</topology>
    </subcellularLocation>
</comment>
<feature type="transmembrane region" description="Helical" evidence="12">
    <location>
        <begin position="78"/>
        <end position="105"/>
    </location>
</feature>
<name>A0A8X6LIC7_TRICU</name>
<keyword evidence="9 12" id="KW-0472">Membrane</keyword>
<dbReference type="InterPro" id="IPR001734">
    <property type="entry name" value="Na/solute_symporter"/>
</dbReference>
<dbReference type="EMBL" id="BMAO01026605">
    <property type="protein sequence ID" value="GFR10930.1"/>
    <property type="molecule type" value="Genomic_DNA"/>
</dbReference>
<evidence type="ECO:0000256" key="3">
    <source>
        <dbReference type="ARBA" id="ARBA00022448"/>
    </source>
</evidence>
<dbReference type="PROSITE" id="PS50283">
    <property type="entry name" value="NA_SOLUT_SYMP_3"/>
    <property type="match status" value="1"/>
</dbReference>
<gene>
    <name evidence="13" type="primary">Slc5a12</name>
    <name evidence="13" type="ORF">TNCT_230771</name>
</gene>
<organism evidence="13 14">
    <name type="scientific">Trichonephila clavata</name>
    <name type="common">Joro spider</name>
    <name type="synonym">Nephila clavata</name>
    <dbReference type="NCBI Taxonomy" id="2740835"/>
    <lineage>
        <taxon>Eukaryota</taxon>
        <taxon>Metazoa</taxon>
        <taxon>Ecdysozoa</taxon>
        <taxon>Arthropoda</taxon>
        <taxon>Chelicerata</taxon>
        <taxon>Arachnida</taxon>
        <taxon>Araneae</taxon>
        <taxon>Araneomorphae</taxon>
        <taxon>Entelegynae</taxon>
        <taxon>Araneoidea</taxon>
        <taxon>Nephilidae</taxon>
        <taxon>Trichonephila</taxon>
    </lineage>
</organism>
<evidence type="ECO:0000256" key="2">
    <source>
        <dbReference type="ARBA" id="ARBA00006434"/>
    </source>
</evidence>
<dbReference type="OrthoDB" id="6430508at2759"/>
<keyword evidence="6 12" id="KW-1133">Transmembrane helix</keyword>
<dbReference type="GO" id="GO:0005886">
    <property type="term" value="C:plasma membrane"/>
    <property type="evidence" value="ECO:0007669"/>
    <property type="project" value="UniProtKB-SubCell"/>
</dbReference>
<keyword evidence="10" id="KW-0739">Sodium transport</keyword>
<feature type="transmembrane region" description="Helical" evidence="12">
    <location>
        <begin position="236"/>
        <end position="255"/>
    </location>
</feature>
<evidence type="ECO:0000256" key="7">
    <source>
        <dbReference type="ARBA" id="ARBA00023053"/>
    </source>
</evidence>
<evidence type="ECO:0000256" key="4">
    <source>
        <dbReference type="ARBA" id="ARBA00022475"/>
    </source>
</evidence>
<feature type="transmembrane region" description="Helical" evidence="12">
    <location>
        <begin position="52"/>
        <end position="72"/>
    </location>
</feature>
<sequence>MAFKYHLGVTDYAVIIGSLLISTIIGIRFRLFGEKQQTTKEYLMAGKNMSMFPVIMSTAATMISPISILGNPAESYRYGIQLCMMSLGIPFGMVLAVYVILPVYFQCGVSTSYEFLELRYGKPTRYLVSAIFILQMILWMGSVLYSPVLALNAVTDISMEVAIILFGSICAFYCTIGGLKAVLWTDVLQGLLMITTIITLYIAGIKEAGGITNIIDRASEGGRLAFNFQVDLFKRYSFWNGLLFGICYGFGGYGTNQVEIQRLLSLSNVKRAQRTLLISILPVTGLFLSCAVYGVVLYAIYYLCDPVFNTNETGLTKYDQKKFSTGRVHNNLYLPD</sequence>
<feature type="transmembrane region" description="Helical" evidence="12">
    <location>
        <begin position="157"/>
        <end position="176"/>
    </location>
</feature>
<feature type="transmembrane region" description="Helical" evidence="12">
    <location>
        <begin position="126"/>
        <end position="145"/>
    </location>
</feature>
<keyword evidence="4" id="KW-1003">Cell membrane</keyword>
<proteinExistence type="inferred from homology"/>
<dbReference type="GO" id="GO:0006814">
    <property type="term" value="P:sodium ion transport"/>
    <property type="evidence" value="ECO:0007669"/>
    <property type="project" value="UniProtKB-KW"/>
</dbReference>
<dbReference type="Gene3D" id="1.20.1730.10">
    <property type="entry name" value="Sodium/glucose cotransporter"/>
    <property type="match status" value="1"/>
</dbReference>
<keyword evidence="14" id="KW-1185">Reference proteome</keyword>
<dbReference type="AlphaFoldDB" id="A0A8X6LIC7"/>
<comment type="caution">
    <text evidence="13">The sequence shown here is derived from an EMBL/GenBank/DDBJ whole genome shotgun (WGS) entry which is preliminary data.</text>
</comment>
<keyword evidence="8" id="KW-0406">Ion transport</keyword>
<dbReference type="PANTHER" id="PTHR42985:SF40">
    <property type="entry name" value="LD47995P-RELATED"/>
    <property type="match status" value="1"/>
</dbReference>
<evidence type="ECO:0000256" key="12">
    <source>
        <dbReference type="SAM" id="Phobius"/>
    </source>
</evidence>
<dbReference type="InterPro" id="IPR051163">
    <property type="entry name" value="Sodium:Solute_Symporter_SSF"/>
</dbReference>
<keyword evidence="5 12" id="KW-0812">Transmembrane</keyword>
<dbReference type="Proteomes" id="UP000887116">
    <property type="component" value="Unassembled WGS sequence"/>
</dbReference>
<dbReference type="PANTHER" id="PTHR42985">
    <property type="entry name" value="SODIUM-COUPLED MONOCARBOXYLATE TRANSPORTER"/>
    <property type="match status" value="1"/>
</dbReference>
<keyword evidence="7" id="KW-0915">Sodium</keyword>
<evidence type="ECO:0000256" key="5">
    <source>
        <dbReference type="ARBA" id="ARBA00022692"/>
    </source>
</evidence>
<feature type="transmembrane region" description="Helical" evidence="12">
    <location>
        <begin position="276"/>
        <end position="303"/>
    </location>
</feature>
<dbReference type="GO" id="GO:0015293">
    <property type="term" value="F:symporter activity"/>
    <property type="evidence" value="ECO:0007669"/>
    <property type="project" value="TreeGrafter"/>
</dbReference>
<evidence type="ECO:0000256" key="10">
    <source>
        <dbReference type="ARBA" id="ARBA00023201"/>
    </source>
</evidence>
<evidence type="ECO:0000256" key="9">
    <source>
        <dbReference type="ARBA" id="ARBA00023136"/>
    </source>
</evidence>
<dbReference type="Pfam" id="PF00474">
    <property type="entry name" value="SSF"/>
    <property type="match status" value="1"/>
</dbReference>